<dbReference type="PANTHER" id="PTHR30055:SF234">
    <property type="entry name" value="HTH-TYPE TRANSCRIPTIONAL REGULATOR BETI"/>
    <property type="match status" value="1"/>
</dbReference>
<dbReference type="PRINTS" id="PR00455">
    <property type="entry name" value="HTHTETR"/>
</dbReference>
<evidence type="ECO:0000313" key="8">
    <source>
        <dbReference type="Proteomes" id="UP000698963"/>
    </source>
</evidence>
<dbReference type="Gene3D" id="1.10.357.10">
    <property type="entry name" value="Tetracycline Repressor, domain 2"/>
    <property type="match status" value="1"/>
</dbReference>
<comment type="caution">
    <text evidence="7">The sequence shown here is derived from an EMBL/GenBank/DDBJ whole genome shotgun (WGS) entry which is preliminary data.</text>
</comment>
<reference evidence="7" key="2">
    <citation type="submission" date="2021-09" db="EMBL/GenBank/DDBJ databases">
        <authorList>
            <person name="Gilroy R."/>
        </authorList>
    </citation>
    <scope>NUCLEOTIDE SEQUENCE</scope>
    <source>
        <strain evidence="7">ChiGjej2B2-19336</strain>
    </source>
</reference>
<evidence type="ECO:0000259" key="6">
    <source>
        <dbReference type="PROSITE" id="PS50977"/>
    </source>
</evidence>
<dbReference type="GO" id="GO:0003700">
    <property type="term" value="F:DNA-binding transcription factor activity"/>
    <property type="evidence" value="ECO:0007669"/>
    <property type="project" value="TreeGrafter"/>
</dbReference>
<feature type="domain" description="HTH tetR-type" evidence="6">
    <location>
        <begin position="33"/>
        <end position="93"/>
    </location>
</feature>
<dbReference type="Pfam" id="PF00440">
    <property type="entry name" value="TetR_N"/>
    <property type="match status" value="1"/>
</dbReference>
<name>A0A921DR34_9BACT</name>
<dbReference type="InterPro" id="IPR001647">
    <property type="entry name" value="HTH_TetR"/>
</dbReference>
<accession>A0A921DR34</accession>
<dbReference type="RefSeq" id="WP_304122150.1">
    <property type="nucleotide sequence ID" value="NZ_DYZA01000123.1"/>
</dbReference>
<gene>
    <name evidence="7" type="ORF">K8W16_06205</name>
</gene>
<dbReference type="Proteomes" id="UP000698963">
    <property type="component" value="Unassembled WGS sequence"/>
</dbReference>
<feature type="region of interest" description="Disordered" evidence="5">
    <location>
        <begin position="232"/>
        <end position="273"/>
    </location>
</feature>
<dbReference type="InterPro" id="IPR050109">
    <property type="entry name" value="HTH-type_TetR-like_transc_reg"/>
</dbReference>
<feature type="compositionally biased region" description="Basic residues" evidence="5">
    <location>
        <begin position="236"/>
        <end position="248"/>
    </location>
</feature>
<sequence length="273" mass="30409">MARKAADGAGEPAREPVKKTRSYHSPRRKEQANVTKARIVAAAMQLMKEKGYADMTLEAIAREAGVAPQTVYAVCGSKKGVLAAILETTVEAKRYDKLRDSIPQIMTGKERVKEIGHFMALLLEDAMPVFDIFRGMSVLSPEFAEQERDQSLMLLEKCRKSVHKMAEDGMLRPGLSEERAAELYWSITTPGMHRRLTKVLNWSAEEYSAWVSYLIGVSLLDWDAPMPFLNEEKHAKAPAKKPVRRTAKKAAAEQAPPDGEIREEGENAPAQEA</sequence>
<keyword evidence="3" id="KW-0804">Transcription</keyword>
<dbReference type="PANTHER" id="PTHR30055">
    <property type="entry name" value="HTH-TYPE TRANSCRIPTIONAL REGULATOR RUTR"/>
    <property type="match status" value="1"/>
</dbReference>
<proteinExistence type="predicted"/>
<feature type="region of interest" description="Disordered" evidence="5">
    <location>
        <begin position="1"/>
        <end position="32"/>
    </location>
</feature>
<evidence type="ECO:0000313" key="7">
    <source>
        <dbReference type="EMBL" id="HJD97219.1"/>
    </source>
</evidence>
<evidence type="ECO:0000256" key="3">
    <source>
        <dbReference type="ARBA" id="ARBA00023163"/>
    </source>
</evidence>
<dbReference type="SUPFAM" id="SSF46689">
    <property type="entry name" value="Homeodomain-like"/>
    <property type="match status" value="1"/>
</dbReference>
<evidence type="ECO:0000256" key="2">
    <source>
        <dbReference type="ARBA" id="ARBA00023125"/>
    </source>
</evidence>
<feature type="DNA-binding region" description="H-T-H motif" evidence="4">
    <location>
        <begin position="56"/>
        <end position="75"/>
    </location>
</feature>
<dbReference type="PROSITE" id="PS50977">
    <property type="entry name" value="HTH_TETR_2"/>
    <property type="match status" value="1"/>
</dbReference>
<keyword evidence="1" id="KW-0805">Transcription regulation</keyword>
<organism evidence="7 8">
    <name type="scientific">Mailhella massiliensis</name>
    <dbReference type="NCBI Taxonomy" id="1903261"/>
    <lineage>
        <taxon>Bacteria</taxon>
        <taxon>Pseudomonadati</taxon>
        <taxon>Thermodesulfobacteriota</taxon>
        <taxon>Desulfovibrionia</taxon>
        <taxon>Desulfovibrionales</taxon>
        <taxon>Desulfovibrionaceae</taxon>
        <taxon>Mailhella</taxon>
    </lineage>
</organism>
<reference evidence="7" key="1">
    <citation type="journal article" date="2021" name="PeerJ">
        <title>Extensive microbial diversity within the chicken gut microbiome revealed by metagenomics and culture.</title>
        <authorList>
            <person name="Gilroy R."/>
            <person name="Ravi A."/>
            <person name="Getino M."/>
            <person name="Pursley I."/>
            <person name="Horton D.L."/>
            <person name="Alikhan N.F."/>
            <person name="Baker D."/>
            <person name="Gharbi K."/>
            <person name="Hall N."/>
            <person name="Watson M."/>
            <person name="Adriaenssens E.M."/>
            <person name="Foster-Nyarko E."/>
            <person name="Jarju S."/>
            <person name="Secka A."/>
            <person name="Antonio M."/>
            <person name="Oren A."/>
            <person name="Chaudhuri R.R."/>
            <person name="La Ragione R."/>
            <person name="Hildebrand F."/>
            <person name="Pallen M.J."/>
        </authorList>
    </citation>
    <scope>NUCLEOTIDE SEQUENCE</scope>
    <source>
        <strain evidence="7">ChiGjej2B2-19336</strain>
    </source>
</reference>
<dbReference type="EMBL" id="DYZA01000123">
    <property type="protein sequence ID" value="HJD97219.1"/>
    <property type="molecule type" value="Genomic_DNA"/>
</dbReference>
<evidence type="ECO:0000256" key="5">
    <source>
        <dbReference type="SAM" id="MobiDB-lite"/>
    </source>
</evidence>
<evidence type="ECO:0000256" key="4">
    <source>
        <dbReference type="PROSITE-ProRule" id="PRU00335"/>
    </source>
</evidence>
<dbReference type="GO" id="GO:0000976">
    <property type="term" value="F:transcription cis-regulatory region binding"/>
    <property type="evidence" value="ECO:0007669"/>
    <property type="project" value="TreeGrafter"/>
</dbReference>
<keyword evidence="2 4" id="KW-0238">DNA-binding</keyword>
<feature type="compositionally biased region" description="Basic and acidic residues" evidence="5">
    <location>
        <begin position="1"/>
        <end position="18"/>
    </location>
</feature>
<protein>
    <submittedName>
        <fullName evidence="7">TetR/AcrR family transcriptional regulator</fullName>
    </submittedName>
</protein>
<dbReference type="AlphaFoldDB" id="A0A921DR34"/>
<dbReference type="InterPro" id="IPR009057">
    <property type="entry name" value="Homeodomain-like_sf"/>
</dbReference>
<evidence type="ECO:0000256" key="1">
    <source>
        <dbReference type="ARBA" id="ARBA00023015"/>
    </source>
</evidence>